<evidence type="ECO:0000313" key="1">
    <source>
        <dbReference type="EMBL" id="KAI4324620.1"/>
    </source>
</evidence>
<dbReference type="Proteomes" id="UP001057402">
    <property type="component" value="Chromosome 9"/>
</dbReference>
<name>A0ACB9MQW1_9MYRT</name>
<dbReference type="EMBL" id="CM042888">
    <property type="protein sequence ID" value="KAI4324620.1"/>
    <property type="molecule type" value="Genomic_DNA"/>
</dbReference>
<accession>A0ACB9MQW1</accession>
<protein>
    <submittedName>
        <fullName evidence="1">Uncharacterized protein</fullName>
    </submittedName>
</protein>
<gene>
    <name evidence="1" type="ORF">MLD38_030090</name>
</gene>
<sequence length="311" mass="33968">MPGAAPTRHVAVAAFPLSSHPSAMLDLARGIADSAPTGTVFSFFNTESSNAKLFRDVDRFGGIRRCDVDYGFDGGPSQVAVASYQRVAPESLRGAVRRAEEEVGLKVRCMLTDSFVWFAGVMAEEMGIPWVAFRTAGASLLLVLLEIDSVRARLGTTELEHKTLDFIPGLSTIRGNDIPLGFMSKAINVPFTFPNMLYKMSKELHRATIVPVNSFHDLESSAVEQMQARSPFNAGMMERMLRVGVMVEGGVFTKRGMTKALRTVLKSEEGEAMRERAGELKSAALEAVNEDGDSARNYRELVRIVCGNDPL</sequence>
<keyword evidence="2" id="KW-1185">Reference proteome</keyword>
<reference evidence="2" key="1">
    <citation type="journal article" date="2023" name="Front. Plant Sci.">
        <title>Chromosomal-level genome assembly of Melastoma candidum provides insights into trichome evolution.</title>
        <authorList>
            <person name="Zhong Y."/>
            <person name="Wu W."/>
            <person name="Sun C."/>
            <person name="Zou P."/>
            <person name="Liu Y."/>
            <person name="Dai S."/>
            <person name="Zhou R."/>
        </authorList>
    </citation>
    <scope>NUCLEOTIDE SEQUENCE [LARGE SCALE GENOMIC DNA]</scope>
</reference>
<organism evidence="1 2">
    <name type="scientific">Melastoma candidum</name>
    <dbReference type="NCBI Taxonomy" id="119954"/>
    <lineage>
        <taxon>Eukaryota</taxon>
        <taxon>Viridiplantae</taxon>
        <taxon>Streptophyta</taxon>
        <taxon>Embryophyta</taxon>
        <taxon>Tracheophyta</taxon>
        <taxon>Spermatophyta</taxon>
        <taxon>Magnoliopsida</taxon>
        <taxon>eudicotyledons</taxon>
        <taxon>Gunneridae</taxon>
        <taxon>Pentapetalae</taxon>
        <taxon>rosids</taxon>
        <taxon>malvids</taxon>
        <taxon>Myrtales</taxon>
        <taxon>Melastomataceae</taxon>
        <taxon>Melastomatoideae</taxon>
        <taxon>Melastomateae</taxon>
        <taxon>Melastoma</taxon>
    </lineage>
</organism>
<proteinExistence type="predicted"/>
<evidence type="ECO:0000313" key="2">
    <source>
        <dbReference type="Proteomes" id="UP001057402"/>
    </source>
</evidence>
<comment type="caution">
    <text evidence="1">The sequence shown here is derived from an EMBL/GenBank/DDBJ whole genome shotgun (WGS) entry which is preliminary data.</text>
</comment>